<dbReference type="EnsemblMetazoa" id="Aqu2.1.43083_001">
    <property type="protein sequence ID" value="Aqu2.1.43083_001"/>
    <property type="gene ID" value="Aqu2.1.43083"/>
</dbReference>
<dbReference type="GO" id="GO:0006357">
    <property type="term" value="P:regulation of transcription by RNA polymerase II"/>
    <property type="evidence" value="ECO:0007669"/>
    <property type="project" value="TreeGrafter"/>
</dbReference>
<reference evidence="1" key="2">
    <citation type="submission" date="2017-05" db="UniProtKB">
        <authorList>
            <consortium name="EnsemblMetazoa"/>
        </authorList>
    </citation>
    <scope>IDENTIFICATION</scope>
</reference>
<gene>
    <name evidence="1" type="primary">105313577</name>
</gene>
<dbReference type="SUPFAM" id="SSF53098">
    <property type="entry name" value="Ribonuclease H-like"/>
    <property type="match status" value="1"/>
</dbReference>
<dbReference type="PANTHER" id="PTHR46169:SF29">
    <property type="entry name" value="DNA REPLICATION-RELATED ELEMENT FACTOR, ISOFORM A"/>
    <property type="match status" value="1"/>
</dbReference>
<dbReference type="EnsemblMetazoa" id="XM_019998898.1">
    <property type="protein sequence ID" value="XP_019854457.1"/>
    <property type="gene ID" value="LOC105313577"/>
</dbReference>
<dbReference type="PANTHER" id="PTHR46169">
    <property type="entry name" value="DNA REPLICATION-RELATED ELEMENT FACTOR, ISOFORM A"/>
    <property type="match status" value="1"/>
</dbReference>
<sequence>MFADVPKHHLIQDVVTQCNLTYDMIERVIEQQHPISAILLQRRDLIHLEMSTNEWRVLEDTIQLLKPFNVATRCLSGERYPIISALGPLLKEIQKEVTPDANDWVAVKELKMALQEDQENRYIHPHVSGLLHKASFVDPSFKTMKNLSLTQKEEVIDTKRNKVIDTILEEIIQLIEGNS</sequence>
<dbReference type="InterPro" id="IPR012337">
    <property type="entry name" value="RNaseH-like_sf"/>
</dbReference>
<reference evidence="2" key="1">
    <citation type="journal article" date="2010" name="Nature">
        <title>The Amphimedon queenslandica genome and the evolution of animal complexity.</title>
        <authorList>
            <person name="Srivastava M."/>
            <person name="Simakov O."/>
            <person name="Chapman J."/>
            <person name="Fahey B."/>
            <person name="Gauthier M.E."/>
            <person name="Mitros T."/>
            <person name="Richards G.S."/>
            <person name="Conaco C."/>
            <person name="Dacre M."/>
            <person name="Hellsten U."/>
            <person name="Larroux C."/>
            <person name="Putnam N.H."/>
            <person name="Stanke M."/>
            <person name="Adamska M."/>
            <person name="Darling A."/>
            <person name="Degnan S.M."/>
            <person name="Oakley T.H."/>
            <person name="Plachetzki D.C."/>
            <person name="Zhai Y."/>
            <person name="Adamski M."/>
            <person name="Calcino A."/>
            <person name="Cummins S.F."/>
            <person name="Goodstein D.M."/>
            <person name="Harris C."/>
            <person name="Jackson D.J."/>
            <person name="Leys S.P."/>
            <person name="Shu S."/>
            <person name="Woodcroft B.J."/>
            <person name="Vervoort M."/>
            <person name="Kosik K.S."/>
            <person name="Manning G."/>
            <person name="Degnan B.M."/>
            <person name="Rokhsar D.S."/>
        </authorList>
    </citation>
    <scope>NUCLEOTIDE SEQUENCE [LARGE SCALE GENOMIC DNA]</scope>
</reference>
<keyword evidence="2" id="KW-1185">Reference proteome</keyword>
<organism evidence="1">
    <name type="scientific">Amphimedon queenslandica</name>
    <name type="common">Sponge</name>
    <dbReference type="NCBI Taxonomy" id="400682"/>
    <lineage>
        <taxon>Eukaryota</taxon>
        <taxon>Metazoa</taxon>
        <taxon>Porifera</taxon>
        <taxon>Demospongiae</taxon>
        <taxon>Heteroscleromorpha</taxon>
        <taxon>Haplosclerida</taxon>
        <taxon>Niphatidae</taxon>
        <taxon>Amphimedon</taxon>
    </lineage>
</organism>
<dbReference type="eggNOG" id="KOG1121">
    <property type="taxonomic scope" value="Eukaryota"/>
</dbReference>
<proteinExistence type="predicted"/>
<dbReference type="Proteomes" id="UP000007879">
    <property type="component" value="Unassembled WGS sequence"/>
</dbReference>
<name>A0A1X7VUK3_AMPQE</name>
<dbReference type="OrthoDB" id="1607513at2759"/>
<protein>
    <submittedName>
        <fullName evidence="1">Uncharacterized protein</fullName>
    </submittedName>
</protein>
<dbReference type="InParanoid" id="A0A1X7VUK3"/>
<accession>A0A1X7VUK3</accession>
<evidence type="ECO:0000313" key="1">
    <source>
        <dbReference type="EnsemblMetazoa" id="Aqu2.1.43083_001"/>
    </source>
</evidence>
<dbReference type="InterPro" id="IPR052717">
    <property type="entry name" value="Vacuolar_transposase_reg"/>
</dbReference>
<dbReference type="OMA" id="ITENQWC"/>
<evidence type="ECO:0000313" key="2">
    <source>
        <dbReference type="Proteomes" id="UP000007879"/>
    </source>
</evidence>
<dbReference type="GO" id="GO:0005634">
    <property type="term" value="C:nucleus"/>
    <property type="evidence" value="ECO:0007669"/>
    <property type="project" value="TreeGrafter"/>
</dbReference>
<dbReference type="KEGG" id="aqu:105313577"/>
<dbReference type="AlphaFoldDB" id="A0A1X7VUK3"/>